<keyword evidence="1" id="KW-0805">Transcription regulation</keyword>
<keyword evidence="2" id="KW-0238">DNA-binding</keyword>
<dbReference type="GO" id="GO:0000976">
    <property type="term" value="F:transcription cis-regulatory region binding"/>
    <property type="evidence" value="ECO:0007669"/>
    <property type="project" value="TreeGrafter"/>
</dbReference>
<name>A0A2V3W5T9_9BACI</name>
<dbReference type="InterPro" id="IPR000843">
    <property type="entry name" value="HTH_LacI"/>
</dbReference>
<dbReference type="CDD" id="cd19977">
    <property type="entry name" value="PBP1_EndR-like"/>
    <property type="match status" value="1"/>
</dbReference>
<dbReference type="PANTHER" id="PTHR30146">
    <property type="entry name" value="LACI-RELATED TRANSCRIPTIONAL REPRESSOR"/>
    <property type="match status" value="1"/>
</dbReference>
<dbReference type="InterPro" id="IPR001387">
    <property type="entry name" value="Cro/C1-type_HTH"/>
</dbReference>
<keyword evidence="7" id="KW-1185">Reference proteome</keyword>
<dbReference type="PRINTS" id="PR00036">
    <property type="entry name" value="HTHLACI"/>
</dbReference>
<gene>
    <name evidence="6" type="ORF">DFR56_102147</name>
</gene>
<keyword evidence="3" id="KW-0804">Transcription</keyword>
<dbReference type="CDD" id="cd01392">
    <property type="entry name" value="HTH_LacI"/>
    <property type="match status" value="1"/>
</dbReference>
<proteinExistence type="predicted"/>
<dbReference type="InterPro" id="IPR010982">
    <property type="entry name" value="Lambda_DNA-bd_dom_sf"/>
</dbReference>
<dbReference type="PROSITE" id="PS50932">
    <property type="entry name" value="HTH_LACI_2"/>
    <property type="match status" value="1"/>
</dbReference>
<evidence type="ECO:0000256" key="2">
    <source>
        <dbReference type="ARBA" id="ARBA00023125"/>
    </source>
</evidence>
<evidence type="ECO:0000259" key="5">
    <source>
        <dbReference type="PROSITE" id="PS50943"/>
    </source>
</evidence>
<dbReference type="PROSITE" id="PS00356">
    <property type="entry name" value="HTH_LACI_1"/>
    <property type="match status" value="1"/>
</dbReference>
<evidence type="ECO:0000313" key="6">
    <source>
        <dbReference type="EMBL" id="PXW89370.1"/>
    </source>
</evidence>
<dbReference type="RefSeq" id="WP_110394099.1">
    <property type="nucleotide sequence ID" value="NZ_JADIJL010000001.1"/>
</dbReference>
<evidence type="ECO:0000313" key="7">
    <source>
        <dbReference type="Proteomes" id="UP000247978"/>
    </source>
</evidence>
<dbReference type="Gene3D" id="1.10.260.40">
    <property type="entry name" value="lambda repressor-like DNA-binding domains"/>
    <property type="match status" value="1"/>
</dbReference>
<dbReference type="InterPro" id="IPR046335">
    <property type="entry name" value="LacI/GalR-like_sensor"/>
</dbReference>
<dbReference type="OrthoDB" id="1639518at2"/>
<dbReference type="PANTHER" id="PTHR30146:SF145">
    <property type="entry name" value="RIBOSE OPERON REPRESSOR"/>
    <property type="match status" value="1"/>
</dbReference>
<dbReference type="Pfam" id="PF13377">
    <property type="entry name" value="Peripla_BP_3"/>
    <property type="match status" value="1"/>
</dbReference>
<feature type="domain" description="HTH lacI-type" evidence="4">
    <location>
        <begin position="5"/>
        <end position="60"/>
    </location>
</feature>
<accession>A0A2V3W5T9</accession>
<evidence type="ECO:0000256" key="1">
    <source>
        <dbReference type="ARBA" id="ARBA00023015"/>
    </source>
</evidence>
<evidence type="ECO:0000259" key="4">
    <source>
        <dbReference type="PROSITE" id="PS50932"/>
    </source>
</evidence>
<dbReference type="PROSITE" id="PS50943">
    <property type="entry name" value="HTH_CROC1"/>
    <property type="match status" value="1"/>
</dbReference>
<dbReference type="SUPFAM" id="SSF53822">
    <property type="entry name" value="Periplasmic binding protein-like I"/>
    <property type="match status" value="1"/>
</dbReference>
<dbReference type="EMBL" id="QJJQ01000002">
    <property type="protein sequence ID" value="PXW89370.1"/>
    <property type="molecule type" value="Genomic_DNA"/>
</dbReference>
<sequence length="343" mass="38379">MTKRITIEDVANQAGVSKSTVSQYLNERFDYMGEKTRMKIEKVIKELDYQPNVIARSLKKKSTSTIGVIVANILHAYSTQVIRAIENVCNENGISTIICNADDDSEKEKNYLETLLSKQIDGLIVIPTSGNLEMYNKLISENFPLVFLDRIVDGLDSDTVLLDNKKASELAVDCLYENGHEKIAIVTTSLIDNVTPRVERIQGYKEALKKRHIQINQEYIKGAELSLIKQKLTELFTLSEPPTAIISGNDLTLMEILSYTFDNGIKIGKDIGLITVDEVSFAAIHTPPLTTIVQPTIDMGTKAAEILLEKINNKQTKNKPTIYRYDPSLIVRGSVERVGDRID</sequence>
<evidence type="ECO:0000256" key="3">
    <source>
        <dbReference type="ARBA" id="ARBA00023163"/>
    </source>
</evidence>
<dbReference type="InterPro" id="IPR028082">
    <property type="entry name" value="Peripla_BP_I"/>
</dbReference>
<dbReference type="Proteomes" id="UP000247978">
    <property type="component" value="Unassembled WGS sequence"/>
</dbReference>
<dbReference type="Gene3D" id="3.40.50.2300">
    <property type="match status" value="2"/>
</dbReference>
<dbReference type="SMART" id="SM00354">
    <property type="entry name" value="HTH_LACI"/>
    <property type="match status" value="1"/>
</dbReference>
<dbReference type="SUPFAM" id="SSF47413">
    <property type="entry name" value="lambda repressor-like DNA-binding domains"/>
    <property type="match status" value="1"/>
</dbReference>
<dbReference type="Pfam" id="PF00356">
    <property type="entry name" value="LacI"/>
    <property type="match status" value="1"/>
</dbReference>
<protein>
    <submittedName>
        <fullName evidence="6">LacI family transcriptional regulator</fullName>
    </submittedName>
</protein>
<comment type="caution">
    <text evidence="6">The sequence shown here is derived from an EMBL/GenBank/DDBJ whole genome shotgun (WGS) entry which is preliminary data.</text>
</comment>
<dbReference type="AlphaFoldDB" id="A0A2V3W5T9"/>
<organism evidence="6 7">
    <name type="scientific">Pseudogracilibacillus auburnensis</name>
    <dbReference type="NCBI Taxonomy" id="1494959"/>
    <lineage>
        <taxon>Bacteria</taxon>
        <taxon>Bacillati</taxon>
        <taxon>Bacillota</taxon>
        <taxon>Bacilli</taxon>
        <taxon>Bacillales</taxon>
        <taxon>Bacillaceae</taxon>
        <taxon>Pseudogracilibacillus</taxon>
    </lineage>
</organism>
<reference evidence="6 7" key="1">
    <citation type="submission" date="2018-05" db="EMBL/GenBank/DDBJ databases">
        <title>Genomic Encyclopedia of Type Strains, Phase IV (KMG-IV): sequencing the most valuable type-strain genomes for metagenomic binning, comparative biology and taxonomic classification.</title>
        <authorList>
            <person name="Goeker M."/>
        </authorList>
    </citation>
    <scope>NUCLEOTIDE SEQUENCE [LARGE SCALE GENOMIC DNA]</scope>
    <source>
        <strain evidence="6 7">DSM 28556</strain>
    </source>
</reference>
<dbReference type="GO" id="GO:0003700">
    <property type="term" value="F:DNA-binding transcription factor activity"/>
    <property type="evidence" value="ECO:0007669"/>
    <property type="project" value="TreeGrafter"/>
</dbReference>
<feature type="domain" description="HTH cro/C1-type" evidence="5">
    <location>
        <begin position="3"/>
        <end position="28"/>
    </location>
</feature>